<dbReference type="RefSeq" id="WP_175483276.1">
    <property type="nucleotide sequence ID" value="NZ_FODS01000024.1"/>
</dbReference>
<dbReference type="Pfam" id="PF03567">
    <property type="entry name" value="Sulfotransfer_2"/>
    <property type="match status" value="1"/>
</dbReference>
<protein>
    <submittedName>
        <fullName evidence="1">Sulfotransferase family protein</fullName>
    </submittedName>
</protein>
<proteinExistence type="predicted"/>
<name>A0A1H8V2G4_9RHOB</name>
<dbReference type="PANTHER" id="PTHR32301">
    <property type="entry name" value="COUNTIN RECEPTOR CNR3-RELATED"/>
    <property type="match status" value="1"/>
</dbReference>
<reference evidence="1 2" key="1">
    <citation type="submission" date="2016-10" db="EMBL/GenBank/DDBJ databases">
        <authorList>
            <person name="de Groot N.N."/>
        </authorList>
    </citation>
    <scope>NUCLEOTIDE SEQUENCE [LARGE SCALE GENOMIC DNA]</scope>
    <source>
        <strain evidence="1 2">DSM 27842</strain>
    </source>
</reference>
<dbReference type="GO" id="GO:0008146">
    <property type="term" value="F:sulfotransferase activity"/>
    <property type="evidence" value="ECO:0007669"/>
    <property type="project" value="InterPro"/>
</dbReference>
<dbReference type="Proteomes" id="UP000198893">
    <property type="component" value="Unassembled WGS sequence"/>
</dbReference>
<dbReference type="PANTHER" id="PTHR32301:SF6">
    <property type="entry name" value="GOLVESIN-RELATED"/>
    <property type="match status" value="1"/>
</dbReference>
<gene>
    <name evidence="1" type="ORF">SAMN04490248_12431</name>
</gene>
<evidence type="ECO:0000313" key="1">
    <source>
        <dbReference type="EMBL" id="SEP09417.1"/>
    </source>
</evidence>
<organism evidence="1 2">
    <name type="scientific">Salinihabitans flavidus</name>
    <dbReference type="NCBI Taxonomy" id="569882"/>
    <lineage>
        <taxon>Bacteria</taxon>
        <taxon>Pseudomonadati</taxon>
        <taxon>Pseudomonadota</taxon>
        <taxon>Alphaproteobacteria</taxon>
        <taxon>Rhodobacterales</taxon>
        <taxon>Roseobacteraceae</taxon>
        <taxon>Salinihabitans</taxon>
    </lineage>
</organism>
<dbReference type="GO" id="GO:0016020">
    <property type="term" value="C:membrane"/>
    <property type="evidence" value="ECO:0007669"/>
    <property type="project" value="InterPro"/>
</dbReference>
<dbReference type="Gene3D" id="3.40.50.300">
    <property type="entry name" value="P-loop containing nucleotide triphosphate hydrolases"/>
    <property type="match status" value="1"/>
</dbReference>
<dbReference type="AlphaFoldDB" id="A0A1H8V2G4"/>
<dbReference type="InterPro" id="IPR027417">
    <property type="entry name" value="P-loop_NTPase"/>
</dbReference>
<keyword evidence="1" id="KW-0808">Transferase</keyword>
<dbReference type="SUPFAM" id="SSF52540">
    <property type="entry name" value="P-loop containing nucleoside triphosphate hydrolases"/>
    <property type="match status" value="1"/>
</dbReference>
<dbReference type="InterPro" id="IPR053259">
    <property type="entry name" value="Golvesin-related_Golgi"/>
</dbReference>
<sequence>MQDSNHQASPGSNSRELTDSEVTLAYELFLGRRPSAAELMRKREAGTKIGRIRHNFLKSPEFAHRYAQFKAAGNTTMPVALTSKADAFNMPPLWPCATERVVFLHVPKCGGTTLHHLLGQWLGSENMHPERFNRLYESPVAQLASKLGFSGHFDYYSTTLIPGAKRLISFLRDPMDRLISLYNFHRAHAPEIIEKNNLQLPRWANEHDIDAYFAHPTIRAHPAIDNSIVRYFSDVPQVAHAQSDPVWRNITLDEMLEQALRNLEKFTFIGFMDRYDEDVERLAKTLNYAPPAELRKHQVLDDLMETNPSMRKIEKQRPTPETRAGMEELVHYDQLFYTRARELFR</sequence>
<dbReference type="InterPro" id="IPR005331">
    <property type="entry name" value="Sulfotransferase"/>
</dbReference>
<accession>A0A1H8V2G4</accession>
<dbReference type="STRING" id="569882.SAMN04490248_12431"/>
<keyword evidence="2" id="KW-1185">Reference proteome</keyword>
<dbReference type="EMBL" id="FODS01000024">
    <property type="protein sequence ID" value="SEP09417.1"/>
    <property type="molecule type" value="Genomic_DNA"/>
</dbReference>
<evidence type="ECO:0000313" key="2">
    <source>
        <dbReference type="Proteomes" id="UP000198893"/>
    </source>
</evidence>